<name>A0A9Q0JHH7_9ROSI</name>
<dbReference type="GO" id="GO:0004190">
    <property type="term" value="F:aspartic-type endopeptidase activity"/>
    <property type="evidence" value="ECO:0007669"/>
    <property type="project" value="InterPro"/>
</dbReference>
<proteinExistence type="inferred from homology"/>
<organism evidence="4 5">
    <name type="scientific">Turnera subulata</name>
    <dbReference type="NCBI Taxonomy" id="218843"/>
    <lineage>
        <taxon>Eukaryota</taxon>
        <taxon>Viridiplantae</taxon>
        <taxon>Streptophyta</taxon>
        <taxon>Embryophyta</taxon>
        <taxon>Tracheophyta</taxon>
        <taxon>Spermatophyta</taxon>
        <taxon>Magnoliopsida</taxon>
        <taxon>eudicotyledons</taxon>
        <taxon>Gunneridae</taxon>
        <taxon>Pentapetalae</taxon>
        <taxon>rosids</taxon>
        <taxon>fabids</taxon>
        <taxon>Malpighiales</taxon>
        <taxon>Passifloraceae</taxon>
        <taxon>Turnera</taxon>
    </lineage>
</organism>
<dbReference type="Pfam" id="PF14541">
    <property type="entry name" value="TAXi_C"/>
    <property type="match status" value="1"/>
</dbReference>
<reference evidence="4" key="1">
    <citation type="submission" date="2022-02" db="EMBL/GenBank/DDBJ databases">
        <authorList>
            <person name="Henning P.M."/>
            <person name="McCubbin A.G."/>
            <person name="Shore J.S."/>
        </authorList>
    </citation>
    <scope>NUCLEOTIDE SEQUENCE</scope>
    <source>
        <strain evidence="4">F60SS</strain>
        <tissue evidence="4">Leaves</tissue>
    </source>
</reference>
<dbReference type="OrthoDB" id="851873at2759"/>
<dbReference type="Proteomes" id="UP001141552">
    <property type="component" value="Unassembled WGS sequence"/>
</dbReference>
<dbReference type="AlphaFoldDB" id="A0A9Q0JHH7"/>
<dbReference type="PROSITE" id="PS51767">
    <property type="entry name" value="PEPTIDASE_A1"/>
    <property type="match status" value="1"/>
</dbReference>
<dbReference type="PANTHER" id="PTHR13683:SF679">
    <property type="entry name" value="ASPARTYL PROTEASE FAMILY PROTEIN 2"/>
    <property type="match status" value="1"/>
</dbReference>
<feature type="domain" description="Peptidase A1" evidence="3">
    <location>
        <begin position="76"/>
        <end position="420"/>
    </location>
</feature>
<keyword evidence="5" id="KW-1185">Reference proteome</keyword>
<dbReference type="InterPro" id="IPR032799">
    <property type="entry name" value="TAXi_C"/>
</dbReference>
<evidence type="ECO:0000313" key="5">
    <source>
        <dbReference type="Proteomes" id="UP001141552"/>
    </source>
</evidence>
<gene>
    <name evidence="4" type="ORF">Tsubulata_047465</name>
</gene>
<evidence type="ECO:0000256" key="2">
    <source>
        <dbReference type="PIRSR" id="PIRSR601461-1"/>
    </source>
</evidence>
<dbReference type="Pfam" id="PF14543">
    <property type="entry name" value="TAXi_N"/>
    <property type="match status" value="1"/>
</dbReference>
<feature type="active site" evidence="2">
    <location>
        <position position="94"/>
    </location>
</feature>
<dbReference type="InterPro" id="IPR032861">
    <property type="entry name" value="TAXi_N"/>
</dbReference>
<dbReference type="InterPro" id="IPR021109">
    <property type="entry name" value="Peptidase_aspartic_dom_sf"/>
</dbReference>
<dbReference type="EMBL" id="JAKUCV010002659">
    <property type="protein sequence ID" value="KAJ4841859.1"/>
    <property type="molecule type" value="Genomic_DNA"/>
</dbReference>
<dbReference type="GO" id="GO:0006508">
    <property type="term" value="P:proteolysis"/>
    <property type="evidence" value="ECO:0007669"/>
    <property type="project" value="InterPro"/>
</dbReference>
<evidence type="ECO:0000313" key="4">
    <source>
        <dbReference type="EMBL" id="KAJ4841859.1"/>
    </source>
</evidence>
<dbReference type="InterPro" id="IPR033121">
    <property type="entry name" value="PEPTIDASE_A1"/>
</dbReference>
<accession>A0A9Q0JHH7</accession>
<comment type="similarity">
    <text evidence="1">Belongs to the peptidase A1 family.</text>
</comment>
<reference evidence="4" key="2">
    <citation type="journal article" date="2023" name="Plants (Basel)">
        <title>Annotation of the Turnera subulata (Passifloraceae) Draft Genome Reveals the S-Locus Evolved after the Divergence of Turneroideae from Passifloroideae in a Stepwise Manner.</title>
        <authorList>
            <person name="Henning P.M."/>
            <person name="Roalson E.H."/>
            <person name="Mir W."/>
            <person name="McCubbin A.G."/>
            <person name="Shore J.S."/>
        </authorList>
    </citation>
    <scope>NUCLEOTIDE SEQUENCE</scope>
    <source>
        <strain evidence="4">F60SS</strain>
    </source>
</reference>
<dbReference type="PANTHER" id="PTHR13683">
    <property type="entry name" value="ASPARTYL PROTEASES"/>
    <property type="match status" value="1"/>
</dbReference>
<dbReference type="SUPFAM" id="SSF50630">
    <property type="entry name" value="Acid proteases"/>
    <property type="match status" value="1"/>
</dbReference>
<feature type="active site" evidence="2">
    <location>
        <position position="301"/>
    </location>
</feature>
<evidence type="ECO:0000259" key="3">
    <source>
        <dbReference type="PROSITE" id="PS51767"/>
    </source>
</evidence>
<sequence length="424" mass="47685">MLYMVTNTLPLSAANHNASLSSPSPTIMFPIYHISKFLETNYTNNESFSLARLGRDETTQATRYPNTTLLKSSGEYVVEIGLGSEGLLAHLLFDTGSTFMWWQCLPSSSCFKQEDTFYDSELSGTYQEVNCFDEVCNIELPFIDGCLDEEEVCNYKIQYSDNRRSIGIMANDKVSNEDGSWSEYVYFGCGRNNTGDAFHGTYSGVLGFAFDPYSFPFQVGATRFSFCLDSIENDGSALYLHKIPTFQNDDVAFVVPLRHSSTRPQAYYLGFKGITIAGKKVPISANKWKINSAGQYGVMIDSGTLITRFPGEVYEEIRNQFVKEVWAYEPSSNKVHNMLDTCYEIDGDSVDDFPTMSFHFGDGMAIRLNPNHIMYRIRFGMYCLAFAAMHQIEPVTILGSHQIQGTRITVDAVAQTVRILPHQC</sequence>
<comment type="caution">
    <text evidence="4">The sequence shown here is derived from an EMBL/GenBank/DDBJ whole genome shotgun (WGS) entry which is preliminary data.</text>
</comment>
<protein>
    <recommendedName>
        <fullName evidence="3">Peptidase A1 domain-containing protein</fullName>
    </recommendedName>
</protein>
<dbReference type="Gene3D" id="2.40.70.10">
    <property type="entry name" value="Acid Proteases"/>
    <property type="match status" value="2"/>
</dbReference>
<evidence type="ECO:0000256" key="1">
    <source>
        <dbReference type="ARBA" id="ARBA00007447"/>
    </source>
</evidence>
<dbReference type="InterPro" id="IPR001461">
    <property type="entry name" value="Aspartic_peptidase_A1"/>
</dbReference>